<accession>A0A554VBA9</accession>
<dbReference type="NCBIfam" id="NF041951">
    <property type="entry name" value="phage_RstR"/>
    <property type="match status" value="1"/>
</dbReference>
<dbReference type="SUPFAM" id="SSF47413">
    <property type="entry name" value="lambda repressor-like DNA-binding domains"/>
    <property type="match status" value="1"/>
</dbReference>
<dbReference type="GO" id="GO:0003677">
    <property type="term" value="F:DNA binding"/>
    <property type="evidence" value="ECO:0007669"/>
    <property type="project" value="UniProtKB-KW"/>
</dbReference>
<dbReference type="PROSITE" id="PS50943">
    <property type="entry name" value="HTH_CROC1"/>
    <property type="match status" value="1"/>
</dbReference>
<keyword evidence="1" id="KW-0238">DNA-binding</keyword>
<organism evidence="3 4">
    <name type="scientific">Aquimarina algiphila</name>
    <dbReference type="NCBI Taxonomy" id="2047982"/>
    <lineage>
        <taxon>Bacteria</taxon>
        <taxon>Pseudomonadati</taxon>
        <taxon>Bacteroidota</taxon>
        <taxon>Flavobacteriia</taxon>
        <taxon>Flavobacteriales</taxon>
        <taxon>Flavobacteriaceae</taxon>
        <taxon>Aquimarina</taxon>
    </lineage>
</organism>
<dbReference type="PANTHER" id="PTHR46558">
    <property type="entry name" value="TRACRIPTIONAL REGULATORY PROTEIN-RELATED-RELATED"/>
    <property type="match status" value="1"/>
</dbReference>
<dbReference type="PANTHER" id="PTHR46558:SF11">
    <property type="entry name" value="HTH-TYPE TRANSCRIPTIONAL REGULATOR XRE"/>
    <property type="match status" value="1"/>
</dbReference>
<dbReference type="RefSeq" id="WP_143918844.1">
    <property type="nucleotide sequence ID" value="NZ_CANMIK010000017.1"/>
</dbReference>
<dbReference type="InterPro" id="IPR001387">
    <property type="entry name" value="Cro/C1-type_HTH"/>
</dbReference>
<dbReference type="InterPro" id="IPR010982">
    <property type="entry name" value="Lambda_DNA-bd_dom_sf"/>
</dbReference>
<evidence type="ECO:0000256" key="1">
    <source>
        <dbReference type="ARBA" id="ARBA00023125"/>
    </source>
</evidence>
<evidence type="ECO:0000259" key="2">
    <source>
        <dbReference type="PROSITE" id="PS50943"/>
    </source>
</evidence>
<name>A0A554VBA9_9FLAO</name>
<feature type="domain" description="HTH cro/C1-type" evidence="2">
    <location>
        <begin position="8"/>
        <end position="62"/>
    </location>
</feature>
<dbReference type="InterPro" id="IPR049639">
    <property type="entry name" value="RstR"/>
</dbReference>
<dbReference type="Pfam" id="PF01381">
    <property type="entry name" value="HTH_3"/>
    <property type="match status" value="1"/>
</dbReference>
<dbReference type="Gene3D" id="1.10.260.40">
    <property type="entry name" value="lambda repressor-like DNA-binding domains"/>
    <property type="match status" value="1"/>
</dbReference>
<dbReference type="EMBL" id="VLNR01000098">
    <property type="protein sequence ID" value="TSE03796.1"/>
    <property type="molecule type" value="Genomic_DNA"/>
</dbReference>
<reference evidence="3 4" key="1">
    <citation type="submission" date="2019-07" db="EMBL/GenBank/DDBJ databases">
        <title>The draft genome sequence of Aquimarina algiphila M91.</title>
        <authorList>
            <person name="Meng X."/>
        </authorList>
    </citation>
    <scope>NUCLEOTIDE SEQUENCE [LARGE SCALE GENOMIC DNA]</scope>
    <source>
        <strain evidence="3 4">M91</strain>
    </source>
</reference>
<dbReference type="AlphaFoldDB" id="A0A554VBA9"/>
<protein>
    <submittedName>
        <fullName evidence="3">Helix-turn-helix transcriptional regulator</fullName>
    </submittedName>
</protein>
<dbReference type="CDD" id="cd00093">
    <property type="entry name" value="HTH_XRE"/>
    <property type="match status" value="1"/>
</dbReference>
<dbReference type="OrthoDB" id="881869at2"/>
<comment type="caution">
    <text evidence="3">The sequence shown here is derived from an EMBL/GenBank/DDBJ whole genome shotgun (WGS) entry which is preliminary data.</text>
</comment>
<evidence type="ECO:0000313" key="4">
    <source>
        <dbReference type="Proteomes" id="UP000318833"/>
    </source>
</evidence>
<dbReference type="Proteomes" id="UP000318833">
    <property type="component" value="Unassembled WGS sequence"/>
</dbReference>
<gene>
    <name evidence="3" type="ORF">FOF46_28410</name>
</gene>
<proteinExistence type="predicted"/>
<evidence type="ECO:0000313" key="3">
    <source>
        <dbReference type="EMBL" id="TSE03796.1"/>
    </source>
</evidence>
<sequence length="111" mass="12740">MTKIGNKITELRKQKGWSQSELANQIKASREAIGKYERNEALPSVETAKNIADIFDVSLDYLVSDTLKPSFDKRMIERLQDFELLSEVDKSHLFALLDAFLRDAKTKRAYS</sequence>
<keyword evidence="4" id="KW-1185">Reference proteome</keyword>
<dbReference type="SMART" id="SM00530">
    <property type="entry name" value="HTH_XRE"/>
    <property type="match status" value="1"/>
</dbReference>